<protein>
    <submittedName>
        <fullName evidence="1">Uncharacterized protein</fullName>
    </submittedName>
</protein>
<name>Q11K58_CHESB</name>
<evidence type="ECO:0000313" key="1">
    <source>
        <dbReference type="EMBL" id="ABG62217.1"/>
    </source>
</evidence>
<sequence length="99" mass="10916">MDAFKDRLSIKAKDTTRAELAHRSLGRERSEAERALTSAMIDIIATAQAGFAQTAAELFRRRIVAPISHRTGWDEALLAQELSTHGELDRAYAENGYGA</sequence>
<organism evidence="1">
    <name type="scientific">Chelativorans sp. (strain BNC1)</name>
    <dbReference type="NCBI Taxonomy" id="266779"/>
    <lineage>
        <taxon>Bacteria</taxon>
        <taxon>Pseudomonadati</taxon>
        <taxon>Pseudomonadota</taxon>
        <taxon>Alphaproteobacteria</taxon>
        <taxon>Hyphomicrobiales</taxon>
        <taxon>Phyllobacteriaceae</taxon>
        <taxon>Chelativorans</taxon>
    </lineage>
</organism>
<dbReference type="KEGG" id="mes:Meso_0817"/>
<dbReference type="OrthoDB" id="7860636at2"/>
<dbReference type="HOGENOM" id="CLU_2315186_0_0_5"/>
<dbReference type="AlphaFoldDB" id="Q11K58"/>
<accession>Q11K58</accession>
<dbReference type="STRING" id="266779.Meso_0817"/>
<proteinExistence type="predicted"/>
<gene>
    <name evidence="1" type="ordered locus">Meso_0817</name>
</gene>
<reference evidence="1" key="1">
    <citation type="submission" date="2006-06" db="EMBL/GenBank/DDBJ databases">
        <title>Complete sequence of chromosome of Chelativorans sp. BNC1.</title>
        <authorList>
            <consortium name="US DOE Joint Genome Institute"/>
            <person name="Copeland A."/>
            <person name="Lucas S."/>
            <person name="Lapidus A."/>
            <person name="Barry K."/>
            <person name="Detter J.C."/>
            <person name="Glavina del Rio T."/>
            <person name="Hammon N."/>
            <person name="Israni S."/>
            <person name="Dalin E."/>
            <person name="Tice H."/>
            <person name="Pitluck S."/>
            <person name="Chertkov O."/>
            <person name="Brettin T."/>
            <person name="Bruce D."/>
            <person name="Han C."/>
            <person name="Tapia R."/>
            <person name="Gilna P."/>
            <person name="Schmutz J."/>
            <person name="Larimer F."/>
            <person name="Land M."/>
            <person name="Hauser L."/>
            <person name="Kyrpides N."/>
            <person name="Mikhailova N."/>
            <person name="Richardson P."/>
        </authorList>
    </citation>
    <scope>NUCLEOTIDE SEQUENCE</scope>
    <source>
        <strain evidence="1">BNC1</strain>
    </source>
</reference>
<dbReference type="eggNOG" id="ENOG50333RE">
    <property type="taxonomic scope" value="Bacteria"/>
</dbReference>
<dbReference type="EMBL" id="CP000390">
    <property type="protein sequence ID" value="ABG62217.1"/>
    <property type="molecule type" value="Genomic_DNA"/>
</dbReference>